<evidence type="ECO:0000313" key="3">
    <source>
        <dbReference type="Proteomes" id="UP001266305"/>
    </source>
</evidence>
<organism evidence="2 3">
    <name type="scientific">Saguinus oedipus</name>
    <name type="common">Cotton-top tamarin</name>
    <name type="synonym">Oedipomidas oedipus</name>
    <dbReference type="NCBI Taxonomy" id="9490"/>
    <lineage>
        <taxon>Eukaryota</taxon>
        <taxon>Metazoa</taxon>
        <taxon>Chordata</taxon>
        <taxon>Craniata</taxon>
        <taxon>Vertebrata</taxon>
        <taxon>Euteleostomi</taxon>
        <taxon>Mammalia</taxon>
        <taxon>Eutheria</taxon>
        <taxon>Euarchontoglires</taxon>
        <taxon>Primates</taxon>
        <taxon>Haplorrhini</taxon>
        <taxon>Platyrrhini</taxon>
        <taxon>Cebidae</taxon>
        <taxon>Callitrichinae</taxon>
        <taxon>Saguinus</taxon>
    </lineage>
</organism>
<evidence type="ECO:0000313" key="2">
    <source>
        <dbReference type="EMBL" id="KAK2104472.1"/>
    </source>
</evidence>
<feature type="region of interest" description="Disordered" evidence="1">
    <location>
        <begin position="1"/>
        <end position="29"/>
    </location>
</feature>
<gene>
    <name evidence="2" type="ORF">P7K49_018328</name>
</gene>
<protein>
    <submittedName>
        <fullName evidence="2">Uncharacterized protein</fullName>
    </submittedName>
</protein>
<sequence length="150" mass="16204">MQAPVPRPYSGSSSWIPALLTPDGQRRPCQLPSATVPSPLLQCQWPRPDLGSAQPLPETCGEVTDTRPPSKIPLNHTCYGKRGSELSKGLPSEPGDQEDITGYLLSFVQELDSEKGWKKKKKVIQVQLVQDPATGGTFVVKAGAHPPLPL</sequence>
<keyword evidence="3" id="KW-1185">Reference proteome</keyword>
<evidence type="ECO:0000256" key="1">
    <source>
        <dbReference type="SAM" id="MobiDB-lite"/>
    </source>
</evidence>
<dbReference type="EMBL" id="JASSZA010000008">
    <property type="protein sequence ID" value="KAK2104472.1"/>
    <property type="molecule type" value="Genomic_DNA"/>
</dbReference>
<name>A0ABQ9V5J2_SAGOE</name>
<comment type="caution">
    <text evidence="2">The sequence shown here is derived from an EMBL/GenBank/DDBJ whole genome shotgun (WGS) entry which is preliminary data.</text>
</comment>
<accession>A0ABQ9V5J2</accession>
<dbReference type="Proteomes" id="UP001266305">
    <property type="component" value="Unassembled WGS sequence"/>
</dbReference>
<proteinExistence type="predicted"/>
<reference evidence="2 3" key="1">
    <citation type="submission" date="2023-05" db="EMBL/GenBank/DDBJ databases">
        <title>B98-5 Cell Line De Novo Hybrid Assembly: An Optical Mapping Approach.</title>
        <authorList>
            <person name="Kananen K."/>
            <person name="Auerbach J.A."/>
            <person name="Kautto E."/>
            <person name="Blachly J.S."/>
        </authorList>
    </citation>
    <scope>NUCLEOTIDE SEQUENCE [LARGE SCALE GENOMIC DNA]</scope>
    <source>
        <strain evidence="2">B95-8</strain>
        <tissue evidence="2">Cell line</tissue>
    </source>
</reference>